<dbReference type="EMBL" id="FOXB01000003">
    <property type="protein sequence ID" value="SFO97025.1"/>
    <property type="molecule type" value="Genomic_DNA"/>
</dbReference>
<proteinExistence type="predicted"/>
<dbReference type="AlphaFoldDB" id="A0A1I5LIJ0"/>
<accession>A0A1I5LIJ0</accession>
<protein>
    <submittedName>
        <fullName evidence="1">Uncharacterized protein</fullName>
    </submittedName>
</protein>
<dbReference type="Proteomes" id="UP000199227">
    <property type="component" value="Unassembled WGS sequence"/>
</dbReference>
<keyword evidence="2" id="KW-1185">Reference proteome</keyword>
<reference evidence="1 2" key="1">
    <citation type="submission" date="2016-10" db="EMBL/GenBank/DDBJ databases">
        <authorList>
            <person name="de Groot N.N."/>
        </authorList>
    </citation>
    <scope>NUCLEOTIDE SEQUENCE [LARGE SCALE GENOMIC DNA]</scope>
    <source>
        <strain evidence="1 2">EP1-55-1</strain>
    </source>
</reference>
<evidence type="ECO:0000313" key="2">
    <source>
        <dbReference type="Proteomes" id="UP000199227"/>
    </source>
</evidence>
<sequence>MKTNPVKEIRLTDFENDINRIKGVANTLYFLSLDVEEMLEDSLILLHQDLLKIVENAEKVHELIKQTIKAN</sequence>
<dbReference type="RefSeq" id="WP_092910429.1">
    <property type="nucleotide sequence ID" value="NZ_FOXB01000003.1"/>
</dbReference>
<organism evidence="1 2">
    <name type="scientific">Hydrogenimonas thermophila</name>
    <dbReference type="NCBI Taxonomy" id="223786"/>
    <lineage>
        <taxon>Bacteria</taxon>
        <taxon>Pseudomonadati</taxon>
        <taxon>Campylobacterota</taxon>
        <taxon>Epsilonproteobacteria</taxon>
        <taxon>Campylobacterales</taxon>
        <taxon>Hydrogenimonadaceae</taxon>
        <taxon>Hydrogenimonas</taxon>
    </lineage>
</organism>
<evidence type="ECO:0000313" key="1">
    <source>
        <dbReference type="EMBL" id="SFO97025.1"/>
    </source>
</evidence>
<gene>
    <name evidence="1" type="ORF">SAMN05216234_10344</name>
</gene>
<name>A0A1I5LIJ0_9BACT</name>
<dbReference type="STRING" id="223786.SAMN05216234_10344"/>